<comment type="subcellular location">
    <subcellularLocation>
        <location evidence="1">Membrane</location>
    </subcellularLocation>
</comment>
<feature type="transmembrane region" description="Helical" evidence="7">
    <location>
        <begin position="34"/>
        <end position="55"/>
    </location>
</feature>
<evidence type="ECO:0000256" key="3">
    <source>
        <dbReference type="ARBA" id="ARBA00022989"/>
    </source>
</evidence>
<dbReference type="PANTHER" id="PTHR45698">
    <property type="entry name" value="TRACE AMINE-ASSOCIATED RECEPTOR 19N-RELATED"/>
    <property type="match status" value="1"/>
</dbReference>
<evidence type="ECO:0000256" key="2">
    <source>
        <dbReference type="ARBA" id="ARBA00022692"/>
    </source>
</evidence>
<gene>
    <name evidence="9" type="ORF">CAPTEDRAFT_98913</name>
</gene>
<dbReference type="Pfam" id="PF00001">
    <property type="entry name" value="7tm_1"/>
    <property type="match status" value="1"/>
</dbReference>
<evidence type="ECO:0000313" key="9">
    <source>
        <dbReference type="EMBL" id="ELT92975.1"/>
    </source>
</evidence>
<dbReference type="InterPro" id="IPR000276">
    <property type="entry name" value="GPCR_Rhodpsn"/>
</dbReference>
<dbReference type="HOGENOM" id="CLU_009579_5_2_1"/>
<feature type="transmembrane region" description="Helical" evidence="7">
    <location>
        <begin position="6"/>
        <end position="22"/>
    </location>
</feature>
<dbReference type="InterPro" id="IPR017452">
    <property type="entry name" value="GPCR_Rhodpsn_7TM"/>
</dbReference>
<evidence type="ECO:0000313" key="10">
    <source>
        <dbReference type="EnsemblMetazoa" id="CapteP98913"/>
    </source>
</evidence>
<dbReference type="OMA" id="CWSLNAS"/>
<sequence>MYLGVGVVGMIGNLMVIVVILSSHRMRRTTTNKFICSQSALDFFASFFVAFTSFFRNPGNIPPGILQELFCRFWLTNWPLWSVFVSSTYNLVAMTFERYVAIVYPLQHGRIVTKRKTYIAIALVWCVGPLWLTAYAVSSSTVKGGVCTVYSEWPSEFVRKLVSVVTLLLQYLTPICSITFAYIHIFVTLNRKTDKGLDAGNDKRNERMSKARRNVIKTLVQVFAVFVFCWSWNQIYFAFFNFGYPLNLRSTFYQFTVLFVFANSCMNPFVYTFNYDQFKKVQRQMFCPCLKQTSQSSDSDSVTRNATERNSQTTLCDSVSNLSHGQLPSQTSPQQIGSGNTVM</sequence>
<dbReference type="EMBL" id="AMQN01002719">
    <property type="status" value="NOT_ANNOTATED_CDS"/>
    <property type="molecule type" value="Genomic_DNA"/>
</dbReference>
<dbReference type="PRINTS" id="PR00237">
    <property type="entry name" value="GPCRRHODOPSN"/>
</dbReference>
<name>R7TPK0_CAPTE</name>
<dbReference type="AlphaFoldDB" id="R7TPK0"/>
<reference evidence="11" key="1">
    <citation type="submission" date="2012-12" db="EMBL/GenBank/DDBJ databases">
        <authorList>
            <person name="Hellsten U."/>
            <person name="Grimwood J."/>
            <person name="Chapman J.A."/>
            <person name="Shapiro H."/>
            <person name="Aerts A."/>
            <person name="Otillar R.P."/>
            <person name="Terry A.Y."/>
            <person name="Boore J.L."/>
            <person name="Simakov O."/>
            <person name="Marletaz F."/>
            <person name="Cho S.-J."/>
            <person name="Edsinger-Gonzales E."/>
            <person name="Havlak P."/>
            <person name="Kuo D.-H."/>
            <person name="Larsson T."/>
            <person name="Lv J."/>
            <person name="Arendt D."/>
            <person name="Savage R."/>
            <person name="Osoegawa K."/>
            <person name="de Jong P."/>
            <person name="Lindberg D.R."/>
            <person name="Seaver E.C."/>
            <person name="Weisblat D.A."/>
            <person name="Putnam N.H."/>
            <person name="Grigoriev I.V."/>
            <person name="Rokhsar D.S."/>
        </authorList>
    </citation>
    <scope>NUCLEOTIDE SEQUENCE</scope>
    <source>
        <strain evidence="11">I ESC-2004</strain>
    </source>
</reference>
<evidence type="ECO:0000256" key="6">
    <source>
        <dbReference type="SAM" id="MobiDB-lite"/>
    </source>
</evidence>
<feature type="transmembrane region" description="Helical" evidence="7">
    <location>
        <begin position="252"/>
        <end position="273"/>
    </location>
</feature>
<dbReference type="GO" id="GO:0016020">
    <property type="term" value="C:membrane"/>
    <property type="evidence" value="ECO:0007669"/>
    <property type="project" value="UniProtKB-SubCell"/>
</dbReference>
<evidence type="ECO:0000259" key="8">
    <source>
        <dbReference type="PROSITE" id="PS50262"/>
    </source>
</evidence>
<keyword evidence="3 7" id="KW-1133">Transmembrane helix</keyword>
<evidence type="ECO:0000256" key="1">
    <source>
        <dbReference type="ARBA" id="ARBA00004370"/>
    </source>
</evidence>
<dbReference type="EnsemblMetazoa" id="CapteT98913">
    <property type="protein sequence ID" value="CapteP98913"/>
    <property type="gene ID" value="CapteG98913"/>
</dbReference>
<dbReference type="STRING" id="283909.R7TPK0"/>
<accession>R7TPK0</accession>
<dbReference type="PANTHER" id="PTHR45698:SF1">
    <property type="entry name" value="TRACE AMINE-ASSOCIATED RECEPTOR 13C-LIKE"/>
    <property type="match status" value="1"/>
</dbReference>
<dbReference type="PROSITE" id="PS00237">
    <property type="entry name" value="G_PROTEIN_RECEP_F1_1"/>
    <property type="match status" value="1"/>
</dbReference>
<keyword evidence="5" id="KW-0675">Receptor</keyword>
<keyword evidence="5" id="KW-0807">Transducer</keyword>
<dbReference type="CDD" id="cd00637">
    <property type="entry name" value="7tm_classA_rhodopsin-like"/>
    <property type="match status" value="1"/>
</dbReference>
<dbReference type="Proteomes" id="UP000014760">
    <property type="component" value="Unassembled WGS sequence"/>
</dbReference>
<reference evidence="10" key="3">
    <citation type="submission" date="2015-06" db="UniProtKB">
        <authorList>
            <consortium name="EnsemblMetazoa"/>
        </authorList>
    </citation>
    <scope>IDENTIFICATION</scope>
</reference>
<comment type="similarity">
    <text evidence="5">Belongs to the G-protein coupled receptor 1 family.</text>
</comment>
<keyword evidence="11" id="KW-1185">Reference proteome</keyword>
<feature type="transmembrane region" description="Helical" evidence="7">
    <location>
        <begin position="117"/>
        <end position="137"/>
    </location>
</feature>
<feature type="region of interest" description="Disordered" evidence="6">
    <location>
        <begin position="321"/>
        <end position="343"/>
    </location>
</feature>
<keyword evidence="2 5" id="KW-0812">Transmembrane</keyword>
<dbReference type="GO" id="GO:0004930">
    <property type="term" value="F:G protein-coupled receptor activity"/>
    <property type="evidence" value="ECO:0007669"/>
    <property type="project" value="UniProtKB-KW"/>
</dbReference>
<keyword evidence="5" id="KW-0297">G-protein coupled receptor</keyword>
<organism evidence="9">
    <name type="scientific">Capitella teleta</name>
    <name type="common">Polychaete worm</name>
    <dbReference type="NCBI Taxonomy" id="283909"/>
    <lineage>
        <taxon>Eukaryota</taxon>
        <taxon>Metazoa</taxon>
        <taxon>Spiralia</taxon>
        <taxon>Lophotrochozoa</taxon>
        <taxon>Annelida</taxon>
        <taxon>Polychaeta</taxon>
        <taxon>Sedentaria</taxon>
        <taxon>Scolecida</taxon>
        <taxon>Capitellidae</taxon>
        <taxon>Capitella</taxon>
    </lineage>
</organism>
<proteinExistence type="inferred from homology"/>
<protein>
    <recommendedName>
        <fullName evidence="8">G-protein coupled receptors family 1 profile domain-containing protein</fullName>
    </recommendedName>
</protein>
<dbReference type="EMBL" id="KB309928">
    <property type="protein sequence ID" value="ELT92975.1"/>
    <property type="molecule type" value="Genomic_DNA"/>
</dbReference>
<dbReference type="OrthoDB" id="5950040at2759"/>
<evidence type="ECO:0000313" key="11">
    <source>
        <dbReference type="Proteomes" id="UP000014760"/>
    </source>
</evidence>
<evidence type="ECO:0000256" key="7">
    <source>
        <dbReference type="SAM" id="Phobius"/>
    </source>
</evidence>
<reference evidence="9 11" key="2">
    <citation type="journal article" date="2013" name="Nature">
        <title>Insights into bilaterian evolution from three spiralian genomes.</title>
        <authorList>
            <person name="Simakov O."/>
            <person name="Marletaz F."/>
            <person name="Cho S.J."/>
            <person name="Edsinger-Gonzales E."/>
            <person name="Havlak P."/>
            <person name="Hellsten U."/>
            <person name="Kuo D.H."/>
            <person name="Larsson T."/>
            <person name="Lv J."/>
            <person name="Arendt D."/>
            <person name="Savage R."/>
            <person name="Osoegawa K."/>
            <person name="de Jong P."/>
            <person name="Grimwood J."/>
            <person name="Chapman J.A."/>
            <person name="Shapiro H."/>
            <person name="Aerts A."/>
            <person name="Otillar R.P."/>
            <person name="Terry A.Y."/>
            <person name="Boore J.L."/>
            <person name="Grigoriev I.V."/>
            <person name="Lindberg D.R."/>
            <person name="Seaver E.C."/>
            <person name="Weisblat D.A."/>
            <person name="Putnam N.H."/>
            <person name="Rokhsar D.S."/>
        </authorList>
    </citation>
    <scope>NUCLEOTIDE SEQUENCE</scope>
    <source>
        <strain evidence="9 11">I ESC-2004</strain>
    </source>
</reference>
<feature type="transmembrane region" description="Helical" evidence="7">
    <location>
        <begin position="75"/>
        <end position="96"/>
    </location>
</feature>
<feature type="transmembrane region" description="Helical" evidence="7">
    <location>
        <begin position="157"/>
        <end position="183"/>
    </location>
</feature>
<dbReference type="PROSITE" id="PS50262">
    <property type="entry name" value="G_PROTEIN_RECEP_F1_2"/>
    <property type="match status" value="1"/>
</dbReference>
<dbReference type="Gene3D" id="1.20.1070.10">
    <property type="entry name" value="Rhodopsin 7-helix transmembrane proteins"/>
    <property type="match status" value="1"/>
</dbReference>
<evidence type="ECO:0000256" key="4">
    <source>
        <dbReference type="ARBA" id="ARBA00023136"/>
    </source>
</evidence>
<keyword evidence="4 7" id="KW-0472">Membrane</keyword>
<evidence type="ECO:0000256" key="5">
    <source>
        <dbReference type="RuleBase" id="RU000688"/>
    </source>
</evidence>
<feature type="transmembrane region" description="Helical" evidence="7">
    <location>
        <begin position="218"/>
        <end position="240"/>
    </location>
</feature>
<dbReference type="SUPFAM" id="SSF81321">
    <property type="entry name" value="Family A G protein-coupled receptor-like"/>
    <property type="match status" value="1"/>
</dbReference>
<feature type="domain" description="G-protein coupled receptors family 1 profile" evidence="8">
    <location>
        <begin position="12"/>
        <end position="271"/>
    </location>
</feature>
<dbReference type="SMART" id="SM01381">
    <property type="entry name" value="7TM_GPCR_Srsx"/>
    <property type="match status" value="1"/>
</dbReference>